<keyword evidence="19" id="KW-1185">Reference proteome</keyword>
<keyword evidence="12" id="KW-0547">Nucleotide-binding</keyword>
<dbReference type="GO" id="GO:0043752">
    <property type="term" value="F:adenosylcobinamide kinase activity"/>
    <property type="evidence" value="ECO:0007669"/>
    <property type="project" value="UniProtKB-EC"/>
</dbReference>
<dbReference type="EC" id="2.7.1.156" evidence="8"/>
<dbReference type="RefSeq" id="WP_119323243.1">
    <property type="nucleotide sequence ID" value="NZ_AP025739.1"/>
</dbReference>
<evidence type="ECO:0000256" key="13">
    <source>
        <dbReference type="ARBA" id="ARBA00022777"/>
    </source>
</evidence>
<keyword evidence="11" id="KW-0808">Transferase</keyword>
<evidence type="ECO:0000256" key="7">
    <source>
        <dbReference type="ARBA" id="ARBA00007490"/>
    </source>
</evidence>
<evidence type="ECO:0000256" key="17">
    <source>
        <dbReference type="ARBA" id="ARBA00030571"/>
    </source>
</evidence>
<evidence type="ECO:0000256" key="3">
    <source>
        <dbReference type="ARBA" id="ARBA00001522"/>
    </source>
</evidence>
<comment type="catalytic activity">
    <reaction evidence="1">
        <text>adenosylcob(III)inamide + ATP = adenosylcob(III)inamide phosphate + ADP + H(+)</text>
        <dbReference type="Rhea" id="RHEA:15769"/>
        <dbReference type="ChEBI" id="CHEBI:2480"/>
        <dbReference type="ChEBI" id="CHEBI:15378"/>
        <dbReference type="ChEBI" id="CHEBI:30616"/>
        <dbReference type="ChEBI" id="CHEBI:58502"/>
        <dbReference type="ChEBI" id="CHEBI:456216"/>
        <dbReference type="EC" id="2.7.1.156"/>
    </reaction>
</comment>
<evidence type="ECO:0000256" key="16">
    <source>
        <dbReference type="ARBA" id="ARBA00029570"/>
    </source>
</evidence>
<comment type="pathway">
    <text evidence="6">Cofactor biosynthesis; adenosylcobalamin biosynthesis; adenosylcobalamin from cob(II)yrinate a,c-diamide: step 5/7.</text>
</comment>
<keyword evidence="15" id="KW-0342">GTP-binding</keyword>
<evidence type="ECO:0000256" key="11">
    <source>
        <dbReference type="ARBA" id="ARBA00022679"/>
    </source>
</evidence>
<evidence type="ECO:0000256" key="15">
    <source>
        <dbReference type="ARBA" id="ARBA00023134"/>
    </source>
</evidence>
<comment type="catalytic activity">
    <reaction evidence="2">
        <text>adenosylcob(III)inamide phosphate + GTP + H(+) = adenosylcob(III)inamide-GDP + diphosphate</text>
        <dbReference type="Rhea" id="RHEA:22712"/>
        <dbReference type="ChEBI" id="CHEBI:15378"/>
        <dbReference type="ChEBI" id="CHEBI:33019"/>
        <dbReference type="ChEBI" id="CHEBI:37565"/>
        <dbReference type="ChEBI" id="CHEBI:58502"/>
        <dbReference type="ChEBI" id="CHEBI:60487"/>
        <dbReference type="EC" id="2.7.7.62"/>
    </reaction>
</comment>
<dbReference type="GO" id="GO:0008820">
    <property type="term" value="F:cobinamide phosphate guanylyltransferase activity"/>
    <property type="evidence" value="ECO:0007669"/>
    <property type="project" value="UniProtKB-EC"/>
</dbReference>
<dbReference type="GO" id="GO:0005524">
    <property type="term" value="F:ATP binding"/>
    <property type="evidence" value="ECO:0007669"/>
    <property type="project" value="UniProtKB-KW"/>
</dbReference>
<accession>A0A402D115</accession>
<dbReference type="GO" id="GO:0009236">
    <property type="term" value="P:cobalamin biosynthetic process"/>
    <property type="evidence" value="ECO:0007669"/>
    <property type="project" value="UniProtKB-UniPathway"/>
</dbReference>
<dbReference type="OrthoDB" id="9799422at2"/>
<comment type="similarity">
    <text evidence="7">Belongs to the CobU/CobP family.</text>
</comment>
<dbReference type="CDD" id="cd00544">
    <property type="entry name" value="CobU"/>
    <property type="match status" value="1"/>
</dbReference>
<dbReference type="InterPro" id="IPR027417">
    <property type="entry name" value="P-loop_NTPase"/>
</dbReference>
<dbReference type="SUPFAM" id="SSF52540">
    <property type="entry name" value="P-loop containing nucleoside triphosphate hydrolases"/>
    <property type="match status" value="1"/>
</dbReference>
<evidence type="ECO:0000256" key="10">
    <source>
        <dbReference type="ARBA" id="ARBA00022573"/>
    </source>
</evidence>
<reference evidence="18 19" key="1">
    <citation type="journal article" date="2019" name="Int. J. Syst. Evol. Microbiol.">
        <title>Capsulimonas corticalis gen. nov., sp. nov., an aerobic capsulated bacterium, of a novel bacterial order, Capsulimonadales ord. nov., of the class Armatimonadia of the phylum Armatimonadetes.</title>
        <authorList>
            <person name="Li J."/>
            <person name="Kudo C."/>
            <person name="Tonouchi A."/>
        </authorList>
    </citation>
    <scope>NUCLEOTIDE SEQUENCE [LARGE SCALE GENOMIC DNA]</scope>
    <source>
        <strain evidence="18 19">AX-7</strain>
    </source>
</reference>
<dbReference type="InterPro" id="IPR003203">
    <property type="entry name" value="CobU/CobP"/>
</dbReference>
<comment type="function">
    <text evidence="4">Catalyzes ATP-dependent phosphorylation of adenosylcobinamide and addition of GMP to adenosylcobinamide phosphate.</text>
</comment>
<keyword evidence="10" id="KW-0169">Cobalamin biosynthesis</keyword>
<dbReference type="KEGG" id="ccot:CCAX7_37610"/>
<dbReference type="AlphaFoldDB" id="A0A402D115"/>
<dbReference type="Gene3D" id="3.40.50.300">
    <property type="entry name" value="P-loop containing nucleotide triphosphate hydrolases"/>
    <property type="match status" value="1"/>
</dbReference>
<evidence type="ECO:0000256" key="1">
    <source>
        <dbReference type="ARBA" id="ARBA00000312"/>
    </source>
</evidence>
<dbReference type="PANTHER" id="PTHR34848">
    <property type="match status" value="1"/>
</dbReference>
<evidence type="ECO:0000256" key="14">
    <source>
        <dbReference type="ARBA" id="ARBA00022840"/>
    </source>
</evidence>
<gene>
    <name evidence="18" type="ORF">CCAX7_37610</name>
</gene>
<evidence type="ECO:0000256" key="5">
    <source>
        <dbReference type="ARBA" id="ARBA00004692"/>
    </source>
</evidence>
<dbReference type="NCBIfam" id="NF004469">
    <property type="entry name" value="PRK05800.1"/>
    <property type="match status" value="1"/>
</dbReference>
<comment type="catalytic activity">
    <reaction evidence="3">
        <text>adenosylcob(III)inamide + GTP = adenosylcob(III)inamide phosphate + GDP + H(+)</text>
        <dbReference type="Rhea" id="RHEA:15765"/>
        <dbReference type="ChEBI" id="CHEBI:2480"/>
        <dbReference type="ChEBI" id="CHEBI:15378"/>
        <dbReference type="ChEBI" id="CHEBI:37565"/>
        <dbReference type="ChEBI" id="CHEBI:58189"/>
        <dbReference type="ChEBI" id="CHEBI:58502"/>
        <dbReference type="EC" id="2.7.1.156"/>
    </reaction>
</comment>
<evidence type="ECO:0000256" key="2">
    <source>
        <dbReference type="ARBA" id="ARBA00000711"/>
    </source>
</evidence>
<evidence type="ECO:0000256" key="4">
    <source>
        <dbReference type="ARBA" id="ARBA00003889"/>
    </source>
</evidence>
<sequence length="184" mass="19736">MSNLTLILGGARSGKSRYAQELAALEAQGRPVVYIATAQAGDEEMRERIARHQQDRPAEWRTVEEPLDVAAVLKRETKAGVILLDCLTFFVVNHMLRSGDAATCEAETWDAEAAEAAVRELAQVAQQAAPTVIVVSNEVGMGLVPETALGRVFRDVAGRANQEMAAAATRVRLLVAGIPMVVKG</sequence>
<dbReference type="EC" id="2.7.7.62" evidence="9"/>
<dbReference type="EMBL" id="AP025739">
    <property type="protein sequence ID" value="BDI31710.1"/>
    <property type="molecule type" value="Genomic_DNA"/>
</dbReference>
<proteinExistence type="inferred from homology"/>
<keyword evidence="13 18" id="KW-0418">Kinase</keyword>
<evidence type="ECO:0000256" key="8">
    <source>
        <dbReference type="ARBA" id="ARBA00012016"/>
    </source>
</evidence>
<dbReference type="GO" id="GO:0005525">
    <property type="term" value="F:GTP binding"/>
    <property type="evidence" value="ECO:0007669"/>
    <property type="project" value="UniProtKB-KW"/>
</dbReference>
<evidence type="ECO:0000256" key="12">
    <source>
        <dbReference type="ARBA" id="ARBA00022741"/>
    </source>
</evidence>
<dbReference type="PANTHER" id="PTHR34848:SF1">
    <property type="entry name" value="BIFUNCTIONAL ADENOSYLCOBALAMIN BIOSYNTHESIS PROTEIN COBU"/>
    <property type="match status" value="1"/>
</dbReference>
<organism evidence="18 19">
    <name type="scientific">Capsulimonas corticalis</name>
    <dbReference type="NCBI Taxonomy" id="2219043"/>
    <lineage>
        <taxon>Bacteria</taxon>
        <taxon>Bacillati</taxon>
        <taxon>Armatimonadota</taxon>
        <taxon>Armatimonadia</taxon>
        <taxon>Capsulimonadales</taxon>
        <taxon>Capsulimonadaceae</taxon>
        <taxon>Capsulimonas</taxon>
    </lineage>
</organism>
<evidence type="ECO:0000256" key="6">
    <source>
        <dbReference type="ARBA" id="ARBA00005159"/>
    </source>
</evidence>
<evidence type="ECO:0000313" key="18">
    <source>
        <dbReference type="EMBL" id="BDI31710.1"/>
    </source>
</evidence>
<evidence type="ECO:0000313" key="19">
    <source>
        <dbReference type="Proteomes" id="UP000287394"/>
    </source>
</evidence>
<keyword evidence="14" id="KW-0067">ATP-binding</keyword>
<dbReference type="PIRSF" id="PIRSF006135">
    <property type="entry name" value="CobU"/>
    <property type="match status" value="1"/>
</dbReference>
<comment type="pathway">
    <text evidence="5">Cofactor biosynthesis; adenosylcobalamin biosynthesis; adenosylcobalamin from cob(II)yrinate a,c-diamide: step 6/7.</text>
</comment>
<dbReference type="Proteomes" id="UP000287394">
    <property type="component" value="Chromosome"/>
</dbReference>
<name>A0A402D115_9BACT</name>
<evidence type="ECO:0000256" key="9">
    <source>
        <dbReference type="ARBA" id="ARBA00012523"/>
    </source>
</evidence>
<dbReference type="Pfam" id="PF02283">
    <property type="entry name" value="CobU"/>
    <property type="match status" value="1"/>
</dbReference>
<protein>
    <recommendedName>
        <fullName evidence="16">Adenosylcobinamide kinase</fullName>
        <ecNumber evidence="8">2.7.1.156</ecNumber>
        <ecNumber evidence="9">2.7.7.62</ecNumber>
    </recommendedName>
    <alternativeName>
        <fullName evidence="17">Adenosylcobinamide-phosphate guanylyltransferase</fullName>
    </alternativeName>
</protein>